<dbReference type="Proteomes" id="UP000292881">
    <property type="component" value="Unassembled WGS sequence"/>
</dbReference>
<dbReference type="EMBL" id="SDPL01000008">
    <property type="protein sequence ID" value="RXZ51688.1"/>
    <property type="molecule type" value="Genomic_DNA"/>
</dbReference>
<sequence>MIIHLAVFTWVDGVGETHVEELTTALQEMAAELPMLRAYHCGASLGLRPGADFGVVAVVDDAAALEAYLGSPGHRAVYDRLLGRMIAERQAVQIPFGSAGGVL</sequence>
<feature type="domain" description="Stress-response A/B barrel" evidence="1">
    <location>
        <begin position="2"/>
        <end position="94"/>
    </location>
</feature>
<evidence type="ECO:0000259" key="1">
    <source>
        <dbReference type="PROSITE" id="PS51502"/>
    </source>
</evidence>
<reference evidence="2 3" key="1">
    <citation type="submission" date="2019-01" db="EMBL/GenBank/DDBJ databases">
        <authorList>
            <person name="Li J."/>
        </authorList>
    </citation>
    <scope>NUCLEOTIDE SEQUENCE [LARGE SCALE GENOMIC DNA]</scope>
    <source>
        <strain evidence="2 3">CGMCC 4.7180</strain>
    </source>
</reference>
<dbReference type="SMART" id="SM00886">
    <property type="entry name" value="Dabb"/>
    <property type="match status" value="1"/>
</dbReference>
<dbReference type="Pfam" id="PF07876">
    <property type="entry name" value="Dabb"/>
    <property type="match status" value="1"/>
</dbReference>
<dbReference type="AlphaFoldDB" id="A0A4Q2JZI4"/>
<organism evidence="2 3">
    <name type="scientific">Agromyces binzhouensis</name>
    <dbReference type="NCBI Taxonomy" id="1817495"/>
    <lineage>
        <taxon>Bacteria</taxon>
        <taxon>Bacillati</taxon>
        <taxon>Actinomycetota</taxon>
        <taxon>Actinomycetes</taxon>
        <taxon>Micrococcales</taxon>
        <taxon>Microbacteriaceae</taxon>
        <taxon>Agromyces</taxon>
    </lineage>
</organism>
<dbReference type="OrthoDB" id="6637496at2"/>
<proteinExistence type="predicted"/>
<evidence type="ECO:0000313" key="2">
    <source>
        <dbReference type="EMBL" id="RXZ51688.1"/>
    </source>
</evidence>
<gene>
    <name evidence="2" type="ORF">ESO86_01320</name>
</gene>
<dbReference type="RefSeq" id="WP_129233096.1">
    <property type="nucleotide sequence ID" value="NZ_JBHXVJ010000009.1"/>
</dbReference>
<dbReference type="SUPFAM" id="SSF54909">
    <property type="entry name" value="Dimeric alpha+beta barrel"/>
    <property type="match status" value="1"/>
</dbReference>
<accession>A0A4Q2JZI4</accession>
<name>A0A4Q2JZI4_9MICO</name>
<keyword evidence="3" id="KW-1185">Reference proteome</keyword>
<dbReference type="Gene3D" id="3.30.70.100">
    <property type="match status" value="1"/>
</dbReference>
<comment type="caution">
    <text evidence="2">The sequence shown here is derived from an EMBL/GenBank/DDBJ whole genome shotgun (WGS) entry which is preliminary data.</text>
</comment>
<protein>
    <submittedName>
        <fullName evidence="2">Dabb family protein</fullName>
    </submittedName>
</protein>
<dbReference type="PROSITE" id="PS51502">
    <property type="entry name" value="S_R_A_B_BARREL"/>
    <property type="match status" value="1"/>
</dbReference>
<evidence type="ECO:0000313" key="3">
    <source>
        <dbReference type="Proteomes" id="UP000292881"/>
    </source>
</evidence>
<dbReference type="InterPro" id="IPR011008">
    <property type="entry name" value="Dimeric_a/b-barrel"/>
</dbReference>
<dbReference type="InterPro" id="IPR013097">
    <property type="entry name" value="Dabb"/>
</dbReference>